<dbReference type="SUPFAM" id="SSF53300">
    <property type="entry name" value="vWA-like"/>
    <property type="match status" value="1"/>
</dbReference>
<feature type="signal peptide" evidence="2">
    <location>
        <begin position="1"/>
        <end position="22"/>
    </location>
</feature>
<keyword evidence="1" id="KW-0812">Transmembrane</keyword>
<keyword evidence="5" id="KW-1185">Reference proteome</keyword>
<dbReference type="Pfam" id="PF08434">
    <property type="entry name" value="CLCA"/>
    <property type="match status" value="1"/>
</dbReference>
<organism evidence="4 5">
    <name type="scientific">Engystomops pustulosus</name>
    <name type="common">Tungara frog</name>
    <name type="synonym">Physalaemus pustulosus</name>
    <dbReference type="NCBI Taxonomy" id="76066"/>
    <lineage>
        <taxon>Eukaryota</taxon>
        <taxon>Metazoa</taxon>
        <taxon>Chordata</taxon>
        <taxon>Craniata</taxon>
        <taxon>Vertebrata</taxon>
        <taxon>Euteleostomi</taxon>
        <taxon>Amphibia</taxon>
        <taxon>Batrachia</taxon>
        <taxon>Anura</taxon>
        <taxon>Neobatrachia</taxon>
        <taxon>Hyloidea</taxon>
        <taxon>Leptodactylidae</taxon>
        <taxon>Leiuperinae</taxon>
        <taxon>Engystomops</taxon>
    </lineage>
</organism>
<proteinExistence type="predicted"/>
<feature type="chain" id="PRO_5043955820" description="VWFA domain-containing protein" evidence="2">
    <location>
        <begin position="23"/>
        <end position="995"/>
    </location>
</feature>
<dbReference type="CDD" id="cd00198">
    <property type="entry name" value="vWFA"/>
    <property type="match status" value="1"/>
</dbReference>
<protein>
    <recommendedName>
        <fullName evidence="3">VWFA domain-containing protein</fullName>
    </recommendedName>
</protein>
<keyword evidence="1" id="KW-0472">Membrane</keyword>
<feature type="domain" description="VWFA" evidence="3">
    <location>
        <begin position="329"/>
        <end position="499"/>
    </location>
</feature>
<dbReference type="EMBL" id="WNYA01000009">
    <property type="protein sequence ID" value="KAG8555802.1"/>
    <property type="molecule type" value="Genomic_DNA"/>
</dbReference>
<sequence>MQAAMYLLSLAVMCWKLQQVYSVQLRDHGYEDVIIAVHPQVPENPQIITAIKTGCAMLSAILKWHHLGFQNYRRSEKDMVSEASFYLFNATKRRFFYREVKILVPNTWQSLNFQRPQYEAHQKASVMISNPNFSYGNDPYTLHYKGCGNKGKYIHFTPDFLMDDNLLMVYGPRGKVFLHEWAHFQWGVFDEYNYEKPFFLSVDNEIKATRCSSEMVGMYVCKKRSCSDGECIIDPLTGNLEEGCMFLANSNQKVKSSIMYMQSLSSIVEFCTEQDHDKEAPNMQNKICSYRSSWDVIKSSADFKSTKPILGTGPPPPPSFLLLRSRARVICLVLDISDNMAKGQQFHRLRQAAAIFLQQLVEPGSYVGIVTFNETAEVKSTLRHIVSEDVRWNLTSCLPDTVRGGMSVCEGISAGLQVNKGLDGITEGSEIILAVSGRDTSLPTCLTNVLGSGSVIHTIAVGHDADPELESLTESTGGKMFFTSNNKDSDNLIGAFTEIFPVNKDPPDLLTKITSVQRLIEAEGHFSGLVIMDKTVGNDTVFTITWEAGDPPYVIIRDPSGFNYTNENFDHNLLCQVSNLKIPGISQAGFWTYIITNTLKKSQVVGILVTSRPSSSTIPPTTISGEWTDEGITPEQPRTVFAELKQGHIAVQGANVTAVIEPESGDPIIVTLKDNGAGADTLRNDGIYSGYIFLFPKNGRYALKILAKSTNTTSLVPALNNAAMYVPGYIENGTINMNPPKPIVTSFEQRSIEPFSRIHFLGSFKVSYVLENMENKDIFPPCRIVDLEARLQNDYAILTWTAPGDNYDQGSASSYDIRTSNSPSELQQHFPMAVVVNTSSIHPKPAGSRETFSFKLHNGTGDRGIILYIAIRATDKAAQQSPVSNLVHVTRHVLQLKDLNFAISSAVPRFNTTVIVISLSVLSLCLLLGGGLYCWRKQASFQLLSDAHSIELQEFYTGTPKQEALCKDQELPMHVTSTDDMSEETVIILEERMDF</sequence>
<keyword evidence="1" id="KW-1133">Transmembrane helix</keyword>
<dbReference type="PANTHER" id="PTHR10579:SF66">
    <property type="entry name" value="CALCIUM-ACTIVATED CHLORIDE CHANNEL REGULATOR 2"/>
    <property type="match status" value="1"/>
</dbReference>
<dbReference type="InterPro" id="IPR036465">
    <property type="entry name" value="vWFA_dom_sf"/>
</dbReference>
<dbReference type="GO" id="GO:0005229">
    <property type="term" value="F:intracellularly calcium-gated chloride channel activity"/>
    <property type="evidence" value="ECO:0007669"/>
    <property type="project" value="TreeGrafter"/>
</dbReference>
<evidence type="ECO:0000256" key="1">
    <source>
        <dbReference type="SAM" id="Phobius"/>
    </source>
</evidence>
<dbReference type="InterPro" id="IPR013642">
    <property type="entry name" value="CLCA_N"/>
</dbReference>
<feature type="transmembrane region" description="Helical" evidence="1">
    <location>
        <begin position="914"/>
        <end position="935"/>
    </location>
</feature>
<evidence type="ECO:0000313" key="5">
    <source>
        <dbReference type="Proteomes" id="UP000824782"/>
    </source>
</evidence>
<dbReference type="Proteomes" id="UP000824782">
    <property type="component" value="Unassembled WGS sequence"/>
</dbReference>
<evidence type="ECO:0000313" key="4">
    <source>
        <dbReference type="EMBL" id="KAG8555802.1"/>
    </source>
</evidence>
<dbReference type="Gene3D" id="3.40.50.410">
    <property type="entry name" value="von Willebrand factor, type A domain"/>
    <property type="match status" value="1"/>
</dbReference>
<dbReference type="InterPro" id="IPR051266">
    <property type="entry name" value="CLCR"/>
</dbReference>
<dbReference type="InterPro" id="IPR002035">
    <property type="entry name" value="VWF_A"/>
</dbReference>
<evidence type="ECO:0000259" key="3">
    <source>
        <dbReference type="PROSITE" id="PS50234"/>
    </source>
</evidence>
<comment type="caution">
    <text evidence="4">The sequence shown here is derived from an EMBL/GenBank/DDBJ whole genome shotgun (WGS) entry which is preliminary data.</text>
</comment>
<dbReference type="AlphaFoldDB" id="A0AAV7A3E3"/>
<dbReference type="GO" id="GO:0005886">
    <property type="term" value="C:plasma membrane"/>
    <property type="evidence" value="ECO:0007669"/>
    <property type="project" value="TreeGrafter"/>
</dbReference>
<dbReference type="PANTHER" id="PTHR10579">
    <property type="entry name" value="CALCIUM-ACTIVATED CHLORIDE CHANNEL REGULATOR"/>
    <property type="match status" value="1"/>
</dbReference>
<name>A0AAV7A3E3_ENGPU</name>
<accession>A0AAV7A3E3</accession>
<dbReference type="Pfam" id="PF00092">
    <property type="entry name" value="VWA"/>
    <property type="match status" value="1"/>
</dbReference>
<reference evidence="4" key="1">
    <citation type="thesis" date="2020" institute="ProQuest LLC" country="789 East Eisenhower Parkway, Ann Arbor, MI, USA">
        <title>Comparative Genomics and Chromosome Evolution.</title>
        <authorList>
            <person name="Mudd A.B."/>
        </authorList>
    </citation>
    <scope>NUCLEOTIDE SEQUENCE</scope>
    <source>
        <strain evidence="4">237g6f4</strain>
        <tissue evidence="4">Blood</tissue>
    </source>
</reference>
<gene>
    <name evidence="4" type="ORF">GDO81_017821</name>
</gene>
<dbReference type="PROSITE" id="PS50234">
    <property type="entry name" value="VWFA"/>
    <property type="match status" value="1"/>
</dbReference>
<evidence type="ECO:0000256" key="2">
    <source>
        <dbReference type="SAM" id="SignalP"/>
    </source>
</evidence>
<dbReference type="SMART" id="SM00327">
    <property type="entry name" value="VWA"/>
    <property type="match status" value="1"/>
</dbReference>
<keyword evidence="2" id="KW-0732">Signal</keyword>